<feature type="region of interest" description="Disordered" evidence="1">
    <location>
        <begin position="21"/>
        <end position="47"/>
    </location>
</feature>
<dbReference type="AlphaFoldDB" id="A0A328BDY3"/>
<feature type="compositionally biased region" description="Pro residues" evidence="1">
    <location>
        <begin position="23"/>
        <end position="43"/>
    </location>
</feature>
<protein>
    <recommendedName>
        <fullName evidence="5">Lipoprotein</fullName>
    </recommendedName>
</protein>
<dbReference type="Proteomes" id="UP000249524">
    <property type="component" value="Unassembled WGS sequence"/>
</dbReference>
<evidence type="ECO:0000313" key="3">
    <source>
        <dbReference type="EMBL" id="RAK65552.1"/>
    </source>
</evidence>
<evidence type="ECO:0000256" key="2">
    <source>
        <dbReference type="SAM" id="SignalP"/>
    </source>
</evidence>
<feature type="signal peptide" evidence="2">
    <location>
        <begin position="1"/>
        <end position="24"/>
    </location>
</feature>
<keyword evidence="4" id="KW-1185">Reference proteome</keyword>
<evidence type="ECO:0000313" key="4">
    <source>
        <dbReference type="Proteomes" id="UP000249524"/>
    </source>
</evidence>
<dbReference type="SUPFAM" id="SSF117074">
    <property type="entry name" value="Hypothetical protein PA1324"/>
    <property type="match status" value="1"/>
</dbReference>
<name>A0A328BDY3_9CAUL</name>
<dbReference type="OrthoDB" id="5677277at2"/>
<evidence type="ECO:0008006" key="5">
    <source>
        <dbReference type="Google" id="ProtNLM"/>
    </source>
</evidence>
<proteinExistence type="predicted"/>
<gene>
    <name evidence="3" type="ORF">DJ019_11365</name>
</gene>
<organism evidence="3 4">
    <name type="scientific">Phenylobacterium kunshanense</name>
    <dbReference type="NCBI Taxonomy" id="1445034"/>
    <lineage>
        <taxon>Bacteria</taxon>
        <taxon>Pseudomonadati</taxon>
        <taxon>Pseudomonadota</taxon>
        <taxon>Alphaproteobacteria</taxon>
        <taxon>Caulobacterales</taxon>
        <taxon>Caulobacteraceae</taxon>
        <taxon>Phenylobacterium</taxon>
    </lineage>
</organism>
<dbReference type="RefSeq" id="WP_111276148.1">
    <property type="nucleotide sequence ID" value="NZ_QFYS01000004.1"/>
</dbReference>
<reference evidence="3 4" key="1">
    <citation type="submission" date="2018-05" db="EMBL/GenBank/DDBJ databases">
        <authorList>
            <person name="Lanie J.A."/>
            <person name="Ng W.-L."/>
            <person name="Kazmierczak K.M."/>
            <person name="Andrzejewski T.M."/>
            <person name="Davidsen T.M."/>
            <person name="Wayne K.J."/>
            <person name="Tettelin H."/>
            <person name="Glass J.I."/>
            <person name="Rusch D."/>
            <person name="Podicherti R."/>
            <person name="Tsui H.-C.T."/>
            <person name="Winkler M.E."/>
        </authorList>
    </citation>
    <scope>NUCLEOTIDE SEQUENCE [LARGE SCALE GENOMIC DNA]</scope>
    <source>
        <strain evidence="3 4">BUT-10</strain>
    </source>
</reference>
<evidence type="ECO:0000256" key="1">
    <source>
        <dbReference type="SAM" id="MobiDB-lite"/>
    </source>
</evidence>
<feature type="chain" id="PRO_5016234923" description="Lipoprotein" evidence="2">
    <location>
        <begin position="25"/>
        <end position="186"/>
    </location>
</feature>
<sequence length="186" mass="19383">MFRAPLIASLGLAAGLAACTPSLGPPPPGGPPPRPTPTRPPPMVGGAEFSASDFAWSQRPGQNVIAGRVTYRQGSVRFTCAGATVVLTPETRWSTRRMAALYGSTERAALPADEVRARTPNAPPGDAGPFVKRTTCDDADQFAFGGLADGAWYAITVARPAVGKGETVALMRRVVVRGGRLVNVTL</sequence>
<dbReference type="PROSITE" id="PS51257">
    <property type="entry name" value="PROKAR_LIPOPROTEIN"/>
    <property type="match status" value="1"/>
</dbReference>
<accession>A0A328BDY3</accession>
<comment type="caution">
    <text evidence="3">The sequence shown here is derived from an EMBL/GenBank/DDBJ whole genome shotgun (WGS) entry which is preliminary data.</text>
</comment>
<keyword evidence="2" id="KW-0732">Signal</keyword>
<dbReference type="EMBL" id="QFYS01000004">
    <property type="protein sequence ID" value="RAK65552.1"/>
    <property type="molecule type" value="Genomic_DNA"/>
</dbReference>